<dbReference type="SUPFAM" id="SSF103473">
    <property type="entry name" value="MFS general substrate transporter"/>
    <property type="match status" value="1"/>
</dbReference>
<feature type="transmembrane region" description="Helical" evidence="8">
    <location>
        <begin position="21"/>
        <end position="41"/>
    </location>
</feature>
<gene>
    <name evidence="10" type="ORF">ABAZ39_16980</name>
</gene>
<dbReference type="InterPro" id="IPR036259">
    <property type="entry name" value="MFS_trans_sf"/>
</dbReference>
<dbReference type="Gene3D" id="1.20.1720.10">
    <property type="entry name" value="Multidrug resistance protein D"/>
    <property type="match status" value="1"/>
</dbReference>
<keyword evidence="5 8" id="KW-0812">Transmembrane</keyword>
<comment type="subcellular location">
    <subcellularLocation>
        <location evidence="8">Cell inner membrane</location>
        <topology evidence="8">Multi-pass membrane protein</topology>
    </subcellularLocation>
    <subcellularLocation>
        <location evidence="1">Cell membrane</location>
        <topology evidence="1">Multi-pass membrane protein</topology>
    </subcellularLocation>
</comment>
<evidence type="ECO:0000313" key="10">
    <source>
        <dbReference type="EMBL" id="AIB13631.1"/>
    </source>
</evidence>
<dbReference type="PROSITE" id="PS50850">
    <property type="entry name" value="MFS"/>
    <property type="match status" value="1"/>
</dbReference>
<feature type="transmembrane region" description="Helical" evidence="8">
    <location>
        <begin position="318"/>
        <end position="339"/>
    </location>
</feature>
<evidence type="ECO:0000256" key="3">
    <source>
        <dbReference type="ARBA" id="ARBA00022448"/>
    </source>
</evidence>
<dbReference type="GO" id="GO:1990961">
    <property type="term" value="P:xenobiotic detoxification by transmembrane export across the plasma membrane"/>
    <property type="evidence" value="ECO:0007669"/>
    <property type="project" value="InterPro"/>
</dbReference>
<dbReference type="PANTHER" id="PTHR23501">
    <property type="entry name" value="MAJOR FACILITATOR SUPERFAMILY"/>
    <property type="match status" value="1"/>
</dbReference>
<keyword evidence="10" id="KW-0614">Plasmid</keyword>
<keyword evidence="3 8" id="KW-0813">Transport</keyword>
<feature type="transmembrane region" description="Helical" evidence="8">
    <location>
        <begin position="384"/>
        <end position="402"/>
    </location>
</feature>
<evidence type="ECO:0000256" key="4">
    <source>
        <dbReference type="ARBA" id="ARBA00022475"/>
    </source>
</evidence>
<keyword evidence="6 8" id="KW-1133">Transmembrane helix</keyword>
<evidence type="ECO:0000256" key="5">
    <source>
        <dbReference type="ARBA" id="ARBA00022692"/>
    </source>
</evidence>
<dbReference type="GO" id="GO:0042910">
    <property type="term" value="F:xenobiotic transmembrane transporter activity"/>
    <property type="evidence" value="ECO:0007669"/>
    <property type="project" value="InterPro"/>
</dbReference>
<geneLocation type="plasmid" evidence="10 11">
    <name>AbAZ39_p1</name>
</geneLocation>
<dbReference type="GO" id="GO:0005886">
    <property type="term" value="C:plasma membrane"/>
    <property type="evidence" value="ECO:0007669"/>
    <property type="project" value="UniProtKB-SubCell"/>
</dbReference>
<reference evidence="10 11" key="1">
    <citation type="journal article" date="2014" name="Genome Announc.">
        <title>Complete Genome Sequence of the Model Rhizosphere Strain Azospirillum brasilense Az39, Successfully Applied in Agriculture.</title>
        <authorList>
            <person name="Rivera D."/>
            <person name="Revale S."/>
            <person name="Molina R."/>
            <person name="Gualpa J."/>
            <person name="Puente M."/>
            <person name="Maroniche G."/>
            <person name="Paris G."/>
            <person name="Baker D."/>
            <person name="Clavijo B."/>
            <person name="McLay K."/>
            <person name="Spaepen S."/>
            <person name="Perticari A."/>
            <person name="Vazquez M."/>
            <person name="Wisniewski-Dye F."/>
            <person name="Watkins C."/>
            <person name="Martinez-Abarca F."/>
            <person name="Vanderleyden J."/>
            <person name="Cassan F."/>
        </authorList>
    </citation>
    <scope>NUCLEOTIDE SEQUENCE [LARGE SCALE GENOMIC DNA]</scope>
    <source>
        <strain evidence="10 11">Az39</strain>
        <plasmid evidence="10">AbAZ39_p1</plasmid>
    </source>
</reference>
<sequence length="421" mass="44013">MPESMPHSASAGRSGDIRFGEFVALMALLMALTALSIDIMLVALPDIAGSFGVVRENDRQLVITAYMLGFAIGQPFHGPLSDRFGRKPVLAAGLVIFAIGSLGAVFAPSFTALLAARALQGFGAAAPRVVAIAIVRDRFVGRDMARVMSFVMMIFIIVPIIAPALGEGILRLGTWPWVFGALFLAAVAAFAWSMLRLAETRAPEDRMPLSPASLGHAFHKVVTTRATVGYTAAMGLLFGGLLSYVGSAQQIFVDVYGLGALFPVAFGAIAGVMALASLVNARLVGRVGMHRVSHVALLGYTLTGVAMALLGFPEHPPLLGLGLFMAAIFFCFGLIAPNFNAMAMEPLGHVAGMGSSFVGFFSTGMAAVVGWIVGQSFDGTVRPLTIGFTVLGVLALLTVLLTERGTLMRSTHAAATAQPGD</sequence>
<dbReference type="CDD" id="cd17320">
    <property type="entry name" value="MFS_MdfA_MDR_like"/>
    <property type="match status" value="1"/>
</dbReference>
<dbReference type="KEGG" id="abq:ABAZ39_16980"/>
<organism evidence="10 11">
    <name type="scientific">Azospirillum argentinense</name>
    <dbReference type="NCBI Taxonomy" id="2970906"/>
    <lineage>
        <taxon>Bacteria</taxon>
        <taxon>Pseudomonadati</taxon>
        <taxon>Pseudomonadota</taxon>
        <taxon>Alphaproteobacteria</taxon>
        <taxon>Rhodospirillales</taxon>
        <taxon>Azospirillaceae</taxon>
        <taxon>Azospirillum</taxon>
    </lineage>
</organism>
<name>A0A060DHI5_9PROT</name>
<keyword evidence="4" id="KW-1003">Cell membrane</keyword>
<dbReference type="InterPro" id="IPR020846">
    <property type="entry name" value="MFS_dom"/>
</dbReference>
<feature type="transmembrane region" description="Helical" evidence="8">
    <location>
        <begin position="177"/>
        <end position="198"/>
    </location>
</feature>
<dbReference type="AlphaFoldDB" id="A0A060DHI5"/>
<comment type="similarity">
    <text evidence="2 8">Belongs to the major facilitator superfamily. Bcr/CmlA family.</text>
</comment>
<feature type="transmembrane region" description="Helical" evidence="8">
    <location>
        <begin position="258"/>
        <end position="280"/>
    </location>
</feature>
<protein>
    <recommendedName>
        <fullName evidence="8">Bcr/CflA family efflux transporter</fullName>
    </recommendedName>
</protein>
<keyword evidence="8" id="KW-0997">Cell inner membrane</keyword>
<evidence type="ECO:0000256" key="2">
    <source>
        <dbReference type="ARBA" id="ARBA00006236"/>
    </source>
</evidence>
<dbReference type="PANTHER" id="PTHR23501:SF191">
    <property type="entry name" value="VACUOLAR BASIC AMINO ACID TRANSPORTER 4"/>
    <property type="match status" value="1"/>
</dbReference>
<dbReference type="InterPro" id="IPR004812">
    <property type="entry name" value="Efflux_drug-R_Bcr/CmlA"/>
</dbReference>
<feature type="transmembrane region" description="Helical" evidence="8">
    <location>
        <begin position="61"/>
        <end position="77"/>
    </location>
</feature>
<feature type="transmembrane region" description="Helical" evidence="8">
    <location>
        <begin position="147"/>
        <end position="165"/>
    </location>
</feature>
<proteinExistence type="inferred from homology"/>
<comment type="caution">
    <text evidence="8">Lacks conserved residue(s) required for the propagation of feature annotation.</text>
</comment>
<dbReference type="NCBIfam" id="TIGR00710">
    <property type="entry name" value="efflux_Bcr_CflA"/>
    <property type="match status" value="1"/>
</dbReference>
<evidence type="ECO:0000256" key="7">
    <source>
        <dbReference type="ARBA" id="ARBA00023136"/>
    </source>
</evidence>
<feature type="transmembrane region" description="Helical" evidence="8">
    <location>
        <begin position="228"/>
        <end position="246"/>
    </location>
</feature>
<feature type="transmembrane region" description="Helical" evidence="8">
    <location>
        <begin position="89"/>
        <end position="108"/>
    </location>
</feature>
<dbReference type="InterPro" id="IPR011701">
    <property type="entry name" value="MFS"/>
</dbReference>
<dbReference type="Proteomes" id="UP000027186">
    <property type="component" value="Plasmid AbAZ39_p1"/>
</dbReference>
<evidence type="ECO:0000256" key="1">
    <source>
        <dbReference type="ARBA" id="ARBA00004651"/>
    </source>
</evidence>
<dbReference type="Pfam" id="PF07690">
    <property type="entry name" value="MFS_1"/>
    <property type="match status" value="1"/>
</dbReference>
<evidence type="ECO:0000313" key="11">
    <source>
        <dbReference type="Proteomes" id="UP000027186"/>
    </source>
</evidence>
<accession>A0A060DHI5</accession>
<feature type="transmembrane region" description="Helical" evidence="8">
    <location>
        <begin position="292"/>
        <end position="312"/>
    </location>
</feature>
<evidence type="ECO:0000256" key="8">
    <source>
        <dbReference type="RuleBase" id="RU365088"/>
    </source>
</evidence>
<evidence type="ECO:0000256" key="6">
    <source>
        <dbReference type="ARBA" id="ARBA00022989"/>
    </source>
</evidence>
<feature type="domain" description="Major facilitator superfamily (MFS) profile" evidence="9">
    <location>
        <begin position="22"/>
        <end position="407"/>
    </location>
</feature>
<dbReference type="EMBL" id="CP007794">
    <property type="protein sequence ID" value="AIB13631.1"/>
    <property type="molecule type" value="Genomic_DNA"/>
</dbReference>
<evidence type="ECO:0000259" key="9">
    <source>
        <dbReference type="PROSITE" id="PS50850"/>
    </source>
</evidence>
<keyword evidence="7 8" id="KW-0472">Membrane</keyword>
<feature type="transmembrane region" description="Helical" evidence="8">
    <location>
        <begin position="351"/>
        <end position="372"/>
    </location>
</feature>